<dbReference type="EMBL" id="JANUGV010000001">
    <property type="protein sequence ID" value="MCS0607783.1"/>
    <property type="molecule type" value="Genomic_DNA"/>
</dbReference>
<dbReference type="InterPro" id="IPR050832">
    <property type="entry name" value="Bact_Acetyltransf"/>
</dbReference>
<dbReference type="RefSeq" id="WP_258855481.1">
    <property type="nucleotide sequence ID" value="NZ_JANUGV010000001.1"/>
</dbReference>
<dbReference type="Gene3D" id="3.40.630.30">
    <property type="match status" value="1"/>
</dbReference>
<dbReference type="PROSITE" id="PS51186">
    <property type="entry name" value="GNAT"/>
    <property type="match status" value="1"/>
</dbReference>
<keyword evidence="2" id="KW-0012">Acyltransferase</keyword>
<reference evidence="4 5" key="1">
    <citation type="submission" date="2022-08" db="EMBL/GenBank/DDBJ databases">
        <title>Reclassification of Massilia species as members of the genera Telluria, Duganella, Pseudoduganella, Mokoshia gen. nov. and Zemynaea gen. nov. using orthogonal and non-orthogonal genome-based approaches.</title>
        <authorList>
            <person name="Bowman J.P."/>
        </authorList>
    </citation>
    <scope>NUCLEOTIDE SEQUENCE [LARGE SCALE GENOMIC DNA]</scope>
    <source>
        <strain evidence="4 5">JCM 31607</strain>
    </source>
</reference>
<evidence type="ECO:0000259" key="3">
    <source>
        <dbReference type="PROSITE" id="PS51186"/>
    </source>
</evidence>
<accession>A0ABT2BGY5</accession>
<gene>
    <name evidence="4" type="ORF">NX773_06360</name>
</gene>
<dbReference type="Pfam" id="PF13673">
    <property type="entry name" value="Acetyltransf_10"/>
    <property type="match status" value="1"/>
</dbReference>
<comment type="caution">
    <text evidence="4">The sequence shown here is derived from an EMBL/GenBank/DDBJ whole genome shotgun (WGS) entry which is preliminary data.</text>
</comment>
<protein>
    <submittedName>
        <fullName evidence="4">GNAT family N-acetyltransferase</fullName>
    </submittedName>
</protein>
<dbReference type="InterPro" id="IPR016181">
    <property type="entry name" value="Acyl_CoA_acyltransferase"/>
</dbReference>
<sequence length="175" mass="18726">MGIEIRQALLSDAPAACALLRRSIAEGCAPDHLGQSDILDNWLGNKTPQTVATWFSTPSNHAVVAERDGQLLGLGLLTQAGKVALCYVLPDTLRAGVGRALLGALEQQARCWSISKLHLHSPASSSAFFERHGYANAGKEKACFGLECDLMWKSLKTDGACDPAARKRFCNCSGE</sequence>
<proteinExistence type="predicted"/>
<evidence type="ECO:0000256" key="1">
    <source>
        <dbReference type="ARBA" id="ARBA00022679"/>
    </source>
</evidence>
<dbReference type="SUPFAM" id="SSF55729">
    <property type="entry name" value="Acyl-CoA N-acyltransferases (Nat)"/>
    <property type="match status" value="1"/>
</dbReference>
<organism evidence="4 5">
    <name type="scientific">Massilia solisilvae</name>
    <dbReference type="NCBI Taxonomy" id="1811225"/>
    <lineage>
        <taxon>Bacteria</taxon>
        <taxon>Pseudomonadati</taxon>
        <taxon>Pseudomonadota</taxon>
        <taxon>Betaproteobacteria</taxon>
        <taxon>Burkholderiales</taxon>
        <taxon>Oxalobacteraceae</taxon>
        <taxon>Telluria group</taxon>
        <taxon>Massilia</taxon>
    </lineage>
</organism>
<dbReference type="Proteomes" id="UP001205861">
    <property type="component" value="Unassembled WGS sequence"/>
</dbReference>
<dbReference type="InterPro" id="IPR000182">
    <property type="entry name" value="GNAT_dom"/>
</dbReference>
<keyword evidence="5" id="KW-1185">Reference proteome</keyword>
<evidence type="ECO:0000256" key="2">
    <source>
        <dbReference type="ARBA" id="ARBA00023315"/>
    </source>
</evidence>
<keyword evidence="1" id="KW-0808">Transferase</keyword>
<evidence type="ECO:0000313" key="4">
    <source>
        <dbReference type="EMBL" id="MCS0607783.1"/>
    </source>
</evidence>
<feature type="domain" description="N-acetyltransferase" evidence="3">
    <location>
        <begin position="3"/>
        <end position="156"/>
    </location>
</feature>
<dbReference type="CDD" id="cd04301">
    <property type="entry name" value="NAT_SF"/>
    <property type="match status" value="1"/>
</dbReference>
<dbReference type="PANTHER" id="PTHR43877:SF1">
    <property type="entry name" value="ACETYLTRANSFERASE"/>
    <property type="match status" value="1"/>
</dbReference>
<evidence type="ECO:0000313" key="5">
    <source>
        <dbReference type="Proteomes" id="UP001205861"/>
    </source>
</evidence>
<dbReference type="PANTHER" id="PTHR43877">
    <property type="entry name" value="AMINOALKYLPHOSPHONATE N-ACETYLTRANSFERASE-RELATED-RELATED"/>
    <property type="match status" value="1"/>
</dbReference>
<name>A0ABT2BGY5_9BURK</name>